<dbReference type="EMBL" id="PGVD01000056">
    <property type="protein sequence ID" value="PLR92822.1"/>
    <property type="molecule type" value="Genomic_DNA"/>
</dbReference>
<gene>
    <name evidence="9" type="ORF">CU635_00005</name>
    <name evidence="10" type="ORF">CVD25_18500</name>
</gene>
<dbReference type="PROSITE" id="PS00714">
    <property type="entry name" value="NA_DICARBOXYL_SYMP_2"/>
    <property type="match status" value="1"/>
</dbReference>
<proteinExistence type="predicted"/>
<protein>
    <submittedName>
        <fullName evidence="9">Glutamate:protein symporter</fullName>
    </submittedName>
</protein>
<sequence>MKKISLAGQIFIGLILGIIVGALFYGSPEIASYLTPIGDIFLRLIKMIVVPIVIASIIVAVAGVGDIKQLGKIGGKTILYFEIITTIAIIVGIAAANIFQPGAGINMSQLDKTDIASYVDTAETQETKSLVNTLVEIVPTNPIAAIAEGDMLAIIFFALIFGLGISAIGEKGKPVIAFFQGTADAMFYATNQIMRFAPFGVFALIGVTVSKFGITSLIPLGKLVLTVFGTMIFFVIVVLGVVAKLAGFSIFKLIKILKDELILAFSTASSETVLPRIMDKMEKAGCPKHITSFVIPTGYSFNLDGSTLYQALAAIFIAQMYGIDMSIGEQISLMLVLMVTSKGIAGVPGVSFVVLLATLGTVGLPVEGLAFIAGIDRILDMGRTAVNVVGNSLAAIVISKWEGQFNPMEEMEPIEQAS</sequence>
<evidence type="ECO:0000313" key="11">
    <source>
        <dbReference type="Proteomes" id="UP000234951"/>
    </source>
</evidence>
<evidence type="ECO:0000256" key="4">
    <source>
        <dbReference type="ARBA" id="ARBA00022692"/>
    </source>
</evidence>
<dbReference type="PROSITE" id="PS00713">
    <property type="entry name" value="NA_DICARBOXYL_SYMP_1"/>
    <property type="match status" value="1"/>
</dbReference>
<dbReference type="EMBL" id="PGVA01000001">
    <property type="protein sequence ID" value="PLR86716.1"/>
    <property type="molecule type" value="Genomic_DNA"/>
</dbReference>
<feature type="transmembrane region" description="Helical" evidence="8">
    <location>
        <begin position="77"/>
        <end position="99"/>
    </location>
</feature>
<comment type="caution">
    <text evidence="9">The sequence shown here is derived from an EMBL/GenBank/DDBJ whole genome shotgun (WGS) entry which is preliminary data.</text>
</comment>
<dbReference type="GO" id="GO:0006835">
    <property type="term" value="P:dicarboxylic acid transport"/>
    <property type="evidence" value="ECO:0007669"/>
    <property type="project" value="TreeGrafter"/>
</dbReference>
<dbReference type="RefSeq" id="WP_101575126.1">
    <property type="nucleotide sequence ID" value="NZ_PGVA01000001.1"/>
</dbReference>
<dbReference type="FunFam" id="1.10.3860.10:FF:000001">
    <property type="entry name" value="C4-dicarboxylate transport protein"/>
    <property type="match status" value="1"/>
</dbReference>
<feature type="transmembrane region" description="Helical" evidence="8">
    <location>
        <begin position="7"/>
        <end position="25"/>
    </location>
</feature>
<evidence type="ECO:0000256" key="2">
    <source>
        <dbReference type="ARBA" id="ARBA00022448"/>
    </source>
</evidence>
<comment type="subcellular location">
    <subcellularLocation>
        <location evidence="1">Cell membrane</location>
        <topology evidence="1">Multi-pass membrane protein</topology>
    </subcellularLocation>
</comment>
<keyword evidence="5" id="KW-0769">Symport</keyword>
<keyword evidence="6 8" id="KW-1133">Transmembrane helix</keyword>
<organism evidence="9 11">
    <name type="scientific">Bacillus canaveralius</name>
    <dbReference type="NCBI Taxonomy" id="1403243"/>
    <lineage>
        <taxon>Bacteria</taxon>
        <taxon>Bacillati</taxon>
        <taxon>Bacillota</taxon>
        <taxon>Bacilli</taxon>
        <taxon>Bacillales</taxon>
        <taxon>Bacillaceae</taxon>
        <taxon>Bacillus</taxon>
    </lineage>
</organism>
<keyword evidence="7 8" id="KW-0472">Membrane</keyword>
<evidence type="ECO:0000256" key="7">
    <source>
        <dbReference type="ARBA" id="ARBA00023136"/>
    </source>
</evidence>
<dbReference type="Proteomes" id="UP000234951">
    <property type="component" value="Unassembled WGS sequence"/>
</dbReference>
<feature type="transmembrane region" description="Helical" evidence="8">
    <location>
        <begin position="196"/>
        <end position="218"/>
    </location>
</feature>
<dbReference type="SUPFAM" id="SSF118215">
    <property type="entry name" value="Proton glutamate symport protein"/>
    <property type="match status" value="1"/>
</dbReference>
<evidence type="ECO:0000313" key="10">
    <source>
        <dbReference type="EMBL" id="PLR92822.1"/>
    </source>
</evidence>
<dbReference type="AlphaFoldDB" id="A0A2N5GSG8"/>
<reference evidence="10 12" key="2">
    <citation type="submission" date="2017-12" db="EMBL/GenBank/DDBJ databases">
        <title>Comparative Functional Genomics of Dry Heat Resistant strains isolated from the Viking Spacecraft.</title>
        <authorList>
            <person name="Seuylemezian A."/>
            <person name="Cooper K."/>
            <person name="Vaishampayan P."/>
        </authorList>
    </citation>
    <scope>NUCLEOTIDE SEQUENCE [LARGE SCALE GENOMIC DNA]</scope>
    <source>
        <strain evidence="10 12">ATCC 29669</strain>
    </source>
</reference>
<evidence type="ECO:0000256" key="1">
    <source>
        <dbReference type="ARBA" id="ARBA00004651"/>
    </source>
</evidence>
<feature type="transmembrane region" description="Helical" evidence="8">
    <location>
        <begin position="45"/>
        <end position="65"/>
    </location>
</feature>
<keyword evidence="4 8" id="KW-0812">Transmembrane</keyword>
<dbReference type="GO" id="GO:0015293">
    <property type="term" value="F:symporter activity"/>
    <property type="evidence" value="ECO:0007669"/>
    <property type="project" value="UniProtKB-KW"/>
</dbReference>
<dbReference type="PANTHER" id="PTHR42865">
    <property type="entry name" value="PROTON/GLUTAMATE-ASPARTATE SYMPORTER"/>
    <property type="match status" value="1"/>
</dbReference>
<feature type="transmembrane region" description="Helical" evidence="8">
    <location>
        <begin position="224"/>
        <end position="251"/>
    </location>
</feature>
<keyword evidence="3" id="KW-1003">Cell membrane</keyword>
<feature type="transmembrane region" description="Helical" evidence="8">
    <location>
        <begin position="151"/>
        <end position="169"/>
    </location>
</feature>
<dbReference type="GO" id="GO:0005886">
    <property type="term" value="C:plasma membrane"/>
    <property type="evidence" value="ECO:0007669"/>
    <property type="project" value="UniProtKB-SubCell"/>
</dbReference>
<dbReference type="Gene3D" id="1.10.3860.10">
    <property type="entry name" value="Sodium:dicarboxylate symporter"/>
    <property type="match status" value="1"/>
</dbReference>
<feature type="transmembrane region" description="Helical" evidence="8">
    <location>
        <begin position="308"/>
        <end position="327"/>
    </location>
</feature>
<dbReference type="PANTHER" id="PTHR42865:SF7">
    <property type="entry name" value="PROTON_GLUTAMATE-ASPARTATE SYMPORTER"/>
    <property type="match status" value="1"/>
</dbReference>
<evidence type="ECO:0000256" key="3">
    <source>
        <dbReference type="ARBA" id="ARBA00022475"/>
    </source>
</evidence>
<dbReference type="InterPro" id="IPR018107">
    <property type="entry name" value="Na-dicarboxylate_symporter_CS"/>
</dbReference>
<evidence type="ECO:0000256" key="6">
    <source>
        <dbReference type="ARBA" id="ARBA00022989"/>
    </source>
</evidence>
<dbReference type="Pfam" id="PF00375">
    <property type="entry name" value="SDF"/>
    <property type="match status" value="1"/>
</dbReference>
<evidence type="ECO:0000256" key="5">
    <source>
        <dbReference type="ARBA" id="ARBA00022847"/>
    </source>
</evidence>
<feature type="transmembrane region" description="Helical" evidence="8">
    <location>
        <begin position="347"/>
        <end position="373"/>
    </location>
</feature>
<evidence type="ECO:0000313" key="12">
    <source>
        <dbReference type="Proteomes" id="UP000235114"/>
    </source>
</evidence>
<dbReference type="OrthoDB" id="9768885at2"/>
<dbReference type="InterPro" id="IPR001991">
    <property type="entry name" value="Na-dicarboxylate_symporter"/>
</dbReference>
<name>A0A2N5GSG8_9BACI</name>
<accession>A0A2N5GSG8</accession>
<keyword evidence="2" id="KW-0813">Transport</keyword>
<reference evidence="9 11" key="1">
    <citation type="submission" date="2017-11" db="EMBL/GenBank/DDBJ databases">
        <title>Comparitive Functional Genomics of Dry Heat Resistant strains isolated from the Viking Spacecraft.</title>
        <authorList>
            <person name="Seuylemezian A."/>
            <person name="Cooper K."/>
            <person name="Vaishampayan P."/>
        </authorList>
    </citation>
    <scope>NUCLEOTIDE SEQUENCE [LARGE SCALE GENOMIC DNA]</scope>
    <source>
        <strain evidence="9 11">M4.6</strain>
    </source>
</reference>
<dbReference type="Proteomes" id="UP000235114">
    <property type="component" value="Unassembled WGS sequence"/>
</dbReference>
<dbReference type="PRINTS" id="PR00173">
    <property type="entry name" value="EDTRNSPORT"/>
</dbReference>
<evidence type="ECO:0000256" key="8">
    <source>
        <dbReference type="SAM" id="Phobius"/>
    </source>
</evidence>
<evidence type="ECO:0000313" key="9">
    <source>
        <dbReference type="EMBL" id="PLR86716.1"/>
    </source>
</evidence>
<keyword evidence="12" id="KW-1185">Reference proteome</keyword>
<dbReference type="InterPro" id="IPR036458">
    <property type="entry name" value="Na:dicarbo_symporter_sf"/>
</dbReference>